<proteinExistence type="inferred from homology"/>
<protein>
    <submittedName>
        <fullName evidence="9">D-alanyl-lipoteichoic acid biosynthesis protein DltB</fullName>
    </submittedName>
</protein>
<keyword evidence="7" id="KW-0808">Transferase</keyword>
<dbReference type="GO" id="GO:0042121">
    <property type="term" value="P:alginic acid biosynthetic process"/>
    <property type="evidence" value="ECO:0007669"/>
    <property type="project" value="InterPro"/>
</dbReference>
<comment type="similarity">
    <text evidence="2 7">Belongs to the membrane-bound acyltransferase family.</text>
</comment>
<dbReference type="AlphaFoldDB" id="A0A174ZLS0"/>
<dbReference type="EMBL" id="CZBV01000004">
    <property type="protein sequence ID" value="CUQ84911.1"/>
    <property type="molecule type" value="Genomic_DNA"/>
</dbReference>
<dbReference type="GO" id="GO:0016746">
    <property type="term" value="F:acyltransferase activity"/>
    <property type="evidence" value="ECO:0007669"/>
    <property type="project" value="UniProtKB-KW"/>
</dbReference>
<sequence length="532" mass="61026">MSFTTALFWFFILIGVVIYYVLPSKVRWMWLLVLSYLYYFSFNVKNSLFMVAASLVIYLAALAMEYIQDKSDVYLKEHKAEIDREQKKKLKNSVKHKKRIILVIAMLINFGVLAVLKYGGFITGNITAVLNKIGIDKTVYALSNYVMPLGLSFFTFQSISYVIDIYQGKYRAEKNPFRICLFVSFFPQIMQGPIGRFDKLQKTLFAGSAFNLQNVQFGIQRIFWGLFKKMVLADRAGVFVNIIFNKPDEYGGAMAIIAVLMYSIQLYADFSGGIDIVIGVAQLFGVTMDENFRQPYFSKSIGEFWRRWHITLGTWMKDYVFYPFCLSKAMNKFGKWGKKHLGDHLGKTLPICLSNLLIFFIVGIWHGAEWRYIMYGMYNGVIIAFSNLVEPLYKKCLHACHINPHKKWWQCVQILRTFILVNIGWVFDCSVAGMGSAIRMIKRMITDLRFDQLNAAMFKNIGLTSVDYIFLLAGCVVVLIISVLKERGVQIRVAVAAKPIVVRWLIYYGIILAIFVMGYASNAGSGFLYANF</sequence>
<dbReference type="Proteomes" id="UP000095780">
    <property type="component" value="Unassembled WGS sequence"/>
</dbReference>
<keyword evidence="3 7" id="KW-1003">Cell membrane</keyword>
<dbReference type="InterPro" id="IPR004299">
    <property type="entry name" value="MBOAT_fam"/>
</dbReference>
<evidence type="ECO:0000256" key="8">
    <source>
        <dbReference type="SAM" id="Phobius"/>
    </source>
</evidence>
<evidence type="ECO:0000256" key="5">
    <source>
        <dbReference type="ARBA" id="ARBA00022989"/>
    </source>
</evidence>
<feature type="transmembrane region" description="Helical" evidence="8">
    <location>
        <begin position="142"/>
        <end position="163"/>
    </location>
</feature>
<feature type="transmembrane region" description="Helical" evidence="8">
    <location>
        <begin position="505"/>
        <end position="530"/>
    </location>
</feature>
<feature type="transmembrane region" description="Helical" evidence="8">
    <location>
        <begin position="348"/>
        <end position="366"/>
    </location>
</feature>
<dbReference type="PIRSF" id="PIRSF500217">
    <property type="entry name" value="AlgI"/>
    <property type="match status" value="1"/>
</dbReference>
<comment type="subcellular location">
    <subcellularLocation>
        <location evidence="1">Cell membrane</location>
        <topology evidence="1">Multi-pass membrane protein</topology>
    </subcellularLocation>
</comment>
<feature type="transmembrane region" description="Helical" evidence="8">
    <location>
        <begin position="461"/>
        <end position="484"/>
    </location>
</feature>
<evidence type="ECO:0000256" key="7">
    <source>
        <dbReference type="PIRNR" id="PIRNR016636"/>
    </source>
</evidence>
<feature type="transmembrane region" description="Helical" evidence="8">
    <location>
        <begin position="414"/>
        <end position="441"/>
    </location>
</feature>
<accession>A0A174ZLS0</accession>
<evidence type="ECO:0000313" key="9">
    <source>
        <dbReference type="EMBL" id="CUQ84911.1"/>
    </source>
</evidence>
<feature type="transmembrane region" description="Helical" evidence="8">
    <location>
        <begin position="372"/>
        <end position="393"/>
    </location>
</feature>
<keyword evidence="4 8" id="KW-0812">Transmembrane</keyword>
<evidence type="ECO:0000256" key="6">
    <source>
        <dbReference type="ARBA" id="ARBA00023136"/>
    </source>
</evidence>
<dbReference type="InterPro" id="IPR051085">
    <property type="entry name" value="MB_O-acyltransferase"/>
</dbReference>
<dbReference type="PANTHER" id="PTHR13285">
    <property type="entry name" value="ACYLTRANSFERASE"/>
    <property type="match status" value="1"/>
</dbReference>
<evidence type="ECO:0000313" key="10">
    <source>
        <dbReference type="Proteomes" id="UP000095780"/>
    </source>
</evidence>
<dbReference type="GO" id="GO:0005886">
    <property type="term" value="C:plasma membrane"/>
    <property type="evidence" value="ECO:0007669"/>
    <property type="project" value="UniProtKB-SubCell"/>
</dbReference>
<dbReference type="InterPro" id="IPR028362">
    <property type="entry name" value="AlgI"/>
</dbReference>
<reference evidence="9 10" key="1">
    <citation type="submission" date="2015-09" db="EMBL/GenBank/DDBJ databases">
        <authorList>
            <consortium name="Pathogen Informatics"/>
        </authorList>
    </citation>
    <scope>NUCLEOTIDE SEQUENCE [LARGE SCALE GENOMIC DNA]</scope>
    <source>
        <strain evidence="9 10">2789STDY5834878</strain>
    </source>
</reference>
<keyword evidence="6 7" id="KW-0472">Membrane</keyword>
<feature type="transmembrane region" description="Helical" evidence="8">
    <location>
        <begin position="100"/>
        <end position="122"/>
    </location>
</feature>
<dbReference type="RefSeq" id="WP_055286960.1">
    <property type="nucleotide sequence ID" value="NZ_CABIXW010000004.1"/>
</dbReference>
<name>A0A174ZLS0_9FIRM</name>
<evidence type="ECO:0000256" key="3">
    <source>
        <dbReference type="ARBA" id="ARBA00022475"/>
    </source>
</evidence>
<dbReference type="InterPro" id="IPR024194">
    <property type="entry name" value="Ac/AlaTfrase_AlgI/DltB"/>
</dbReference>
<evidence type="ECO:0000256" key="1">
    <source>
        <dbReference type="ARBA" id="ARBA00004651"/>
    </source>
</evidence>
<organism evidence="9 10">
    <name type="scientific">Lachnospira eligens</name>
    <dbReference type="NCBI Taxonomy" id="39485"/>
    <lineage>
        <taxon>Bacteria</taxon>
        <taxon>Bacillati</taxon>
        <taxon>Bacillota</taxon>
        <taxon>Clostridia</taxon>
        <taxon>Lachnospirales</taxon>
        <taxon>Lachnospiraceae</taxon>
        <taxon>Lachnospira</taxon>
    </lineage>
</organism>
<dbReference type="PANTHER" id="PTHR13285:SF18">
    <property type="entry name" value="PROTEIN-CYSTEINE N-PALMITOYLTRANSFERASE RASP"/>
    <property type="match status" value="1"/>
</dbReference>
<keyword evidence="7" id="KW-0012">Acyltransferase</keyword>
<feature type="transmembrane region" description="Helical" evidence="8">
    <location>
        <begin position="6"/>
        <end position="22"/>
    </location>
</feature>
<keyword evidence="5 8" id="KW-1133">Transmembrane helix</keyword>
<dbReference type="PIRSF" id="PIRSF016636">
    <property type="entry name" value="AlgI_DltB"/>
    <property type="match status" value="1"/>
</dbReference>
<evidence type="ECO:0000256" key="2">
    <source>
        <dbReference type="ARBA" id="ARBA00010323"/>
    </source>
</evidence>
<gene>
    <name evidence="9" type="primary">dltB_2</name>
    <name evidence="9" type="ORF">ERS852492_01503</name>
</gene>
<feature type="transmembrane region" description="Helical" evidence="8">
    <location>
        <begin position="48"/>
        <end position="67"/>
    </location>
</feature>
<evidence type="ECO:0000256" key="4">
    <source>
        <dbReference type="ARBA" id="ARBA00022692"/>
    </source>
</evidence>
<dbReference type="Pfam" id="PF03062">
    <property type="entry name" value="MBOAT"/>
    <property type="match status" value="1"/>
</dbReference>